<proteinExistence type="predicted"/>
<dbReference type="AlphaFoldDB" id="A0A822ZUU4"/>
<name>A0A822ZUU4_NELNU</name>
<protein>
    <submittedName>
        <fullName evidence="1">Uncharacterized protein</fullName>
    </submittedName>
</protein>
<gene>
    <name evidence="1" type="ORF">HUJ06_016573</name>
</gene>
<accession>A0A822ZUU4</accession>
<reference evidence="1 2" key="1">
    <citation type="journal article" date="2020" name="Mol. Biol. Evol.">
        <title>Distinct Expression and Methylation Patterns for Genes with Different Fates following a Single Whole-Genome Duplication in Flowering Plants.</title>
        <authorList>
            <person name="Shi T."/>
            <person name="Rahmani R.S."/>
            <person name="Gugger P.F."/>
            <person name="Wang M."/>
            <person name="Li H."/>
            <person name="Zhang Y."/>
            <person name="Li Z."/>
            <person name="Wang Q."/>
            <person name="Van de Peer Y."/>
            <person name="Marchal K."/>
            <person name="Chen J."/>
        </authorList>
    </citation>
    <scope>NUCLEOTIDE SEQUENCE [LARGE SCALE GENOMIC DNA]</scope>
    <source>
        <tissue evidence="1">Leaf</tissue>
    </source>
</reference>
<dbReference type="Proteomes" id="UP000607653">
    <property type="component" value="Unassembled WGS sequence"/>
</dbReference>
<organism evidence="1 2">
    <name type="scientific">Nelumbo nucifera</name>
    <name type="common">Sacred lotus</name>
    <dbReference type="NCBI Taxonomy" id="4432"/>
    <lineage>
        <taxon>Eukaryota</taxon>
        <taxon>Viridiplantae</taxon>
        <taxon>Streptophyta</taxon>
        <taxon>Embryophyta</taxon>
        <taxon>Tracheophyta</taxon>
        <taxon>Spermatophyta</taxon>
        <taxon>Magnoliopsida</taxon>
        <taxon>Proteales</taxon>
        <taxon>Nelumbonaceae</taxon>
        <taxon>Nelumbo</taxon>
    </lineage>
</organism>
<dbReference type="EMBL" id="DUZY01000008">
    <property type="protein sequence ID" value="DAD46636.1"/>
    <property type="molecule type" value="Genomic_DNA"/>
</dbReference>
<sequence length="51" mass="5763">MKVNDGDLPYSIIKLLHQLQIYSTCMTSSSDLPNNMDIFSDVVHADHVAQR</sequence>
<evidence type="ECO:0000313" key="2">
    <source>
        <dbReference type="Proteomes" id="UP000607653"/>
    </source>
</evidence>
<evidence type="ECO:0000313" key="1">
    <source>
        <dbReference type="EMBL" id="DAD46636.1"/>
    </source>
</evidence>
<keyword evidence="2" id="KW-1185">Reference proteome</keyword>
<comment type="caution">
    <text evidence="1">The sequence shown here is derived from an EMBL/GenBank/DDBJ whole genome shotgun (WGS) entry which is preliminary data.</text>
</comment>